<proteinExistence type="inferred from homology"/>
<keyword evidence="2" id="KW-0732">Signal</keyword>
<comment type="similarity">
    <text evidence="1">Belongs to the glycosyl hydrolase 16 family.</text>
</comment>
<dbReference type="Gene3D" id="2.60.120.200">
    <property type="match status" value="2"/>
</dbReference>
<dbReference type="GO" id="GO:0005975">
    <property type="term" value="P:carbohydrate metabolic process"/>
    <property type="evidence" value="ECO:0007669"/>
    <property type="project" value="InterPro"/>
</dbReference>
<feature type="domain" description="GH16" evidence="3">
    <location>
        <begin position="27"/>
        <end position="380"/>
    </location>
</feature>
<dbReference type="InterPro" id="IPR000757">
    <property type="entry name" value="Beta-glucanase-like"/>
</dbReference>
<dbReference type="PANTHER" id="PTHR10963">
    <property type="entry name" value="GLYCOSYL HYDROLASE-RELATED"/>
    <property type="match status" value="1"/>
</dbReference>
<accession>A0A7R8YXK6</accession>
<evidence type="ECO:0000259" key="3">
    <source>
        <dbReference type="PROSITE" id="PS51762"/>
    </source>
</evidence>
<keyword evidence="5" id="KW-1185">Reference proteome</keyword>
<dbReference type="Proteomes" id="UP000594454">
    <property type="component" value="Chromosome 4"/>
</dbReference>
<evidence type="ECO:0000256" key="1">
    <source>
        <dbReference type="ARBA" id="ARBA00006865"/>
    </source>
</evidence>
<dbReference type="CDD" id="cd08024">
    <property type="entry name" value="GH16_CCF"/>
    <property type="match status" value="2"/>
</dbReference>
<dbReference type="SUPFAM" id="SSF49899">
    <property type="entry name" value="Concanavalin A-like lectins/glucanases"/>
    <property type="match status" value="2"/>
</dbReference>
<dbReference type="PANTHER" id="PTHR10963:SF55">
    <property type="entry name" value="GLYCOSIDE HYDROLASE FAMILY 16 PROTEIN"/>
    <property type="match status" value="1"/>
</dbReference>
<dbReference type="InParanoid" id="A0A7R8YXK6"/>
<dbReference type="InterPro" id="IPR013320">
    <property type="entry name" value="ConA-like_dom_sf"/>
</dbReference>
<feature type="chain" id="PRO_5030705376" description="GH16 domain-containing protein" evidence="2">
    <location>
        <begin position="18"/>
        <end position="729"/>
    </location>
</feature>
<evidence type="ECO:0000313" key="4">
    <source>
        <dbReference type="EMBL" id="CAD7089073.1"/>
    </source>
</evidence>
<sequence>MKLLLINLSALVALTLAAQPRCDISLTTASGSAVSKNNGFCSGELIFEDNFDKLDFKHWEHESTLGGGGNWEFQWYTNNRSNSYTENGVLHIRPTLTSEVYGEPFLSSGTIDIQGDCTNAAFYGCQRAGTPTNLLNPIRSARLRTLNSFSFKYGRVEVKAKLPAGDWLWPAIWMLPTDSAYGSWPSSGEIDIMESRGNRNLVQDGVNIGAEQVASTLHFGPATEFNAYETAHYSRNTAPGQGYNLDFHRYQMEWTPDRITFKIDDVETGTVNIGSGFWDRGGFAAKYPGLANPWKAGDKSAPFDQEFHLLLNLAVGGVSYFSDSASNPNGKPWNNLSPTAPLEFWNARNAWLNTWNYYVPGNTDSHLQVDYVRVYALLDIYKDFGYLIADRICAGELIFEDNFDKLNFKHWQHESTLAGGGNWEFQWYTNNRSNSYTEDGILHIKPTLTSEIYGEAFLSSGTLSIQGDCTNAAFWGCERTGTPTNIINPIRSARLRTLKSFSFKYGSVEVRAKLPAGDWLWPAIWMLPTDNAYGSWPSSGEIDIIESRGNRNLVENGENIGTERVASTLHFGPAPQFDSFENTSFITNTATGQGYNLDFHRYQFEWSPDRITFKIDDVETGSVDVGSGFWDRGEFDTNYPGLANPWKAGEKSAPFDQEFHLIINLAVGGVTFFPDDASNPDRKPWLNTSPKAATEFWNARDAWLKSWNYYEEGNADSHFQIDYIRVYAL</sequence>
<dbReference type="GO" id="GO:0004553">
    <property type="term" value="F:hydrolase activity, hydrolyzing O-glycosyl compounds"/>
    <property type="evidence" value="ECO:0007669"/>
    <property type="project" value="InterPro"/>
</dbReference>
<reference evidence="4 5" key="1">
    <citation type="submission" date="2020-11" db="EMBL/GenBank/DDBJ databases">
        <authorList>
            <person name="Wallbank WR R."/>
            <person name="Pardo Diaz C."/>
            <person name="Kozak K."/>
            <person name="Martin S."/>
            <person name="Jiggins C."/>
            <person name="Moest M."/>
            <person name="Warren A I."/>
            <person name="Generalovic N T."/>
            <person name="Byers J.R.P. K."/>
            <person name="Montejo-Kovacevich G."/>
            <person name="Yen C E."/>
        </authorList>
    </citation>
    <scope>NUCLEOTIDE SEQUENCE [LARGE SCALE GENOMIC DNA]</scope>
</reference>
<dbReference type="PROSITE" id="PS51762">
    <property type="entry name" value="GH16_2"/>
    <property type="match status" value="2"/>
</dbReference>
<dbReference type="EMBL" id="LR899012">
    <property type="protein sequence ID" value="CAD7089073.1"/>
    <property type="molecule type" value="Genomic_DNA"/>
</dbReference>
<feature type="domain" description="GH16" evidence="3">
    <location>
        <begin position="382"/>
        <end position="729"/>
    </location>
</feature>
<organism evidence="4 5">
    <name type="scientific">Hermetia illucens</name>
    <name type="common">Black soldier fly</name>
    <dbReference type="NCBI Taxonomy" id="343691"/>
    <lineage>
        <taxon>Eukaryota</taxon>
        <taxon>Metazoa</taxon>
        <taxon>Ecdysozoa</taxon>
        <taxon>Arthropoda</taxon>
        <taxon>Hexapoda</taxon>
        <taxon>Insecta</taxon>
        <taxon>Pterygota</taxon>
        <taxon>Neoptera</taxon>
        <taxon>Endopterygota</taxon>
        <taxon>Diptera</taxon>
        <taxon>Brachycera</taxon>
        <taxon>Stratiomyomorpha</taxon>
        <taxon>Stratiomyidae</taxon>
        <taxon>Hermetiinae</taxon>
        <taxon>Hermetia</taxon>
    </lineage>
</organism>
<gene>
    <name evidence="4" type="ORF">HERILL_LOCUS11652</name>
</gene>
<dbReference type="InterPro" id="IPR050546">
    <property type="entry name" value="Glycosyl_Hydrlase_16"/>
</dbReference>
<dbReference type="OrthoDB" id="4781at2759"/>
<name>A0A7R8YXK6_HERIL</name>
<protein>
    <recommendedName>
        <fullName evidence="3">GH16 domain-containing protein</fullName>
    </recommendedName>
</protein>
<dbReference type="AlphaFoldDB" id="A0A7R8YXK6"/>
<dbReference type="FunFam" id="2.60.120.200:FF:000217">
    <property type="entry name" value="Gram-negative bacteria-binding protein"/>
    <property type="match status" value="2"/>
</dbReference>
<evidence type="ECO:0000256" key="2">
    <source>
        <dbReference type="SAM" id="SignalP"/>
    </source>
</evidence>
<evidence type="ECO:0000313" key="5">
    <source>
        <dbReference type="Proteomes" id="UP000594454"/>
    </source>
</evidence>
<feature type="signal peptide" evidence="2">
    <location>
        <begin position="1"/>
        <end position="17"/>
    </location>
</feature>
<dbReference type="Pfam" id="PF00722">
    <property type="entry name" value="Glyco_hydro_16"/>
    <property type="match status" value="2"/>
</dbReference>